<keyword evidence="1" id="KW-0732">Signal</keyword>
<sequence>MRITKKSRRLWASLSALACLLAPLTVRAGNWVQARSEHFTVYSQISAPMTEAYLRNLEQYRFVLNSFYGNQNMEALPPLRLYLLASRPSLTTIRPDLPAGVAGVFIFDTEGTSAIAVFPDRSVSTGRDALHQPESASQIILFHEYAHDFMYKHDLERYPPWFVEGFAEYYGTARLHDDQVAVGLFWSDRARTLNGAGSIRYDKLLRSATSWQGNGPDTDAYYAQSWLLTHWIFASPERMTQFQAYLKAYRQGEDPASAFEASFGLSMKKLTIELEDYFHKMPAKVYALKDMPAPVITTTALPASLNKLLLLDAGMRSGLMPELAQKTLVNIRREAAKFPTDDEAQLILARAEVIGGDPLKAIAWLTPYTAAHPADAEAAFRLGEAWYRHAISDATSEADRPGALKKARKALGAAYTGDPLNASALYYLSLAGYDQPDYPDDNALRAAIQAYNLEPAVTNFAFQAVYLLIQKDQVSDAANVLQIIAENPHGGDSAKQATLLLKAIKDGVPQADLVKTMYNPAPASN</sequence>
<protein>
    <recommendedName>
        <fullName evidence="4">DUF1570 domain-containing protein</fullName>
    </recommendedName>
</protein>
<reference evidence="2 3" key="1">
    <citation type="journal article" date="2014" name="Nature">
        <title>Sequential evolution of bacterial morphology by co-option of a developmental regulator.</title>
        <authorList>
            <person name="Jiang C."/>
            <person name="Brown P.J."/>
            <person name="Ducret A."/>
            <person name="Brun Y.V."/>
        </authorList>
    </citation>
    <scope>NUCLEOTIDE SEQUENCE [LARGE SCALE GENOMIC DNA]</scope>
    <source>
        <strain evidence="2 3">DSM 16100</strain>
    </source>
</reference>
<dbReference type="Proteomes" id="UP000017837">
    <property type="component" value="Unassembled WGS sequence"/>
</dbReference>
<keyword evidence="3" id="KW-1185">Reference proteome</keyword>
<organism evidence="2 3">
    <name type="scientific">Asticcacaulis benevestitus DSM 16100 = ATCC BAA-896</name>
    <dbReference type="NCBI Taxonomy" id="1121022"/>
    <lineage>
        <taxon>Bacteria</taxon>
        <taxon>Pseudomonadati</taxon>
        <taxon>Pseudomonadota</taxon>
        <taxon>Alphaproteobacteria</taxon>
        <taxon>Caulobacterales</taxon>
        <taxon>Caulobacteraceae</taxon>
        <taxon>Asticcacaulis</taxon>
    </lineage>
</organism>
<name>V4RQF4_9CAUL</name>
<dbReference type="AlphaFoldDB" id="V4RQF4"/>
<dbReference type="STRING" id="1121022.GCA_000376105_00802"/>
<dbReference type="RefSeq" id="WP_018080469.1">
    <property type="nucleotide sequence ID" value="NZ_AQWM01000002.1"/>
</dbReference>
<dbReference type="InterPro" id="IPR011990">
    <property type="entry name" value="TPR-like_helical_dom_sf"/>
</dbReference>
<accession>V4RQF4</accession>
<dbReference type="SUPFAM" id="SSF48452">
    <property type="entry name" value="TPR-like"/>
    <property type="match status" value="1"/>
</dbReference>
<dbReference type="eggNOG" id="COG5010">
    <property type="taxonomic scope" value="Bacteria"/>
</dbReference>
<evidence type="ECO:0000313" key="2">
    <source>
        <dbReference type="EMBL" id="ESQ93463.1"/>
    </source>
</evidence>
<evidence type="ECO:0008006" key="4">
    <source>
        <dbReference type="Google" id="ProtNLM"/>
    </source>
</evidence>
<comment type="caution">
    <text evidence="2">The sequence shown here is derived from an EMBL/GenBank/DDBJ whole genome shotgun (WGS) entry which is preliminary data.</text>
</comment>
<dbReference type="Gene3D" id="1.25.40.10">
    <property type="entry name" value="Tetratricopeptide repeat domain"/>
    <property type="match status" value="1"/>
</dbReference>
<dbReference type="OrthoDB" id="5523615at2"/>
<gene>
    <name evidence="2" type="ORF">ABENE_06040</name>
</gene>
<dbReference type="EMBL" id="AWGB01000008">
    <property type="protein sequence ID" value="ESQ93463.1"/>
    <property type="molecule type" value="Genomic_DNA"/>
</dbReference>
<feature type="signal peptide" evidence="1">
    <location>
        <begin position="1"/>
        <end position="28"/>
    </location>
</feature>
<feature type="chain" id="PRO_5004726821" description="DUF1570 domain-containing protein" evidence="1">
    <location>
        <begin position="29"/>
        <end position="525"/>
    </location>
</feature>
<dbReference type="PATRIC" id="fig|1121022.4.peg.1202"/>
<evidence type="ECO:0000256" key="1">
    <source>
        <dbReference type="SAM" id="SignalP"/>
    </source>
</evidence>
<evidence type="ECO:0000313" key="3">
    <source>
        <dbReference type="Proteomes" id="UP000017837"/>
    </source>
</evidence>
<proteinExistence type="predicted"/>